<feature type="chain" id="PRO_5002784436" description="Herpes-BLLF1 multi-domain protein" evidence="2">
    <location>
        <begin position="20"/>
        <end position="497"/>
    </location>
</feature>
<dbReference type="InParanoid" id="B2VT25"/>
<feature type="compositionally biased region" description="Polar residues" evidence="1">
    <location>
        <begin position="94"/>
        <end position="114"/>
    </location>
</feature>
<dbReference type="STRING" id="426418.B2VT25"/>
<gene>
    <name evidence="3" type="ORF">PTRG_01861</name>
</gene>
<feature type="compositionally biased region" description="Polar residues" evidence="1">
    <location>
        <begin position="196"/>
        <end position="209"/>
    </location>
</feature>
<evidence type="ECO:0000256" key="2">
    <source>
        <dbReference type="SAM" id="SignalP"/>
    </source>
</evidence>
<proteinExistence type="predicted"/>
<protein>
    <recommendedName>
        <fullName evidence="5">Herpes-BLLF1 multi-domain protein</fullName>
    </recommendedName>
</protein>
<feature type="compositionally biased region" description="Polar residues" evidence="1">
    <location>
        <begin position="173"/>
        <end position="184"/>
    </location>
</feature>
<keyword evidence="2" id="KW-0732">Signal</keyword>
<feature type="region of interest" description="Disordered" evidence="1">
    <location>
        <begin position="94"/>
        <end position="123"/>
    </location>
</feature>
<sequence>MAFFFVVLLLAACSNITTAGPVPKLHQRQLFASFSNTSSTVAPATDVQADTAIVIEPIKPTVFTSIAPAVTFVNPGGKPLATLDPRTFLSTSFITPSPAPTTQKSTSALLTSTPEPKPVESYVTPSSSAVVSAAPSSTVAVADNSTTNQSSKKVPVFTYSPAEDETSKAPASPTVSLTSATPAPTSGGLSGFQHPGSASRSPQAANTTTSVITASTPSPVIQAPSSASFDSSPIIISTSSTSPVVALPSASQTVDIASRVVVTQYTTVYATPSASEAQESPSLASSTLDMASVSASSSSSEMSPSASLQIPPVIIVTSFTTVMPSPTPEVPAASAAPAPVCFRANATCSPIFGVRNPRTHINTSRGTLVYCTSHDNTDTREFHASRPIFTDATPTNRLRTTFLFHIVTTSCTGLFRPALSIHGTTPSPLIFGVGVGIDNTPTSPITSPLIFSISVNNTPTTPITSLYEYLFNPNPIANPFFIIDDIGRPADYYADTA</sequence>
<evidence type="ECO:0008006" key="5">
    <source>
        <dbReference type="Google" id="ProtNLM"/>
    </source>
</evidence>
<evidence type="ECO:0000313" key="4">
    <source>
        <dbReference type="Proteomes" id="UP000001471"/>
    </source>
</evidence>
<accession>B2VT25</accession>
<organism evidence="3 4">
    <name type="scientific">Pyrenophora tritici-repentis (strain Pt-1C-BFP)</name>
    <name type="common">Wheat tan spot fungus</name>
    <name type="synonym">Drechslera tritici-repentis</name>
    <dbReference type="NCBI Taxonomy" id="426418"/>
    <lineage>
        <taxon>Eukaryota</taxon>
        <taxon>Fungi</taxon>
        <taxon>Dikarya</taxon>
        <taxon>Ascomycota</taxon>
        <taxon>Pezizomycotina</taxon>
        <taxon>Dothideomycetes</taxon>
        <taxon>Pleosporomycetidae</taxon>
        <taxon>Pleosporales</taxon>
        <taxon>Pleosporineae</taxon>
        <taxon>Pleosporaceae</taxon>
        <taxon>Pyrenophora</taxon>
    </lineage>
</organism>
<evidence type="ECO:0000256" key="1">
    <source>
        <dbReference type="SAM" id="MobiDB-lite"/>
    </source>
</evidence>
<name>B2VT25_PYRTR</name>
<feature type="signal peptide" evidence="2">
    <location>
        <begin position="1"/>
        <end position="19"/>
    </location>
</feature>
<dbReference type="OMA" id="ISICNTE"/>
<dbReference type="OrthoDB" id="3801082at2759"/>
<evidence type="ECO:0000313" key="3">
    <source>
        <dbReference type="EMBL" id="EDU41299.1"/>
    </source>
</evidence>
<dbReference type="HOGENOM" id="CLU_548760_0_0_1"/>
<reference evidence="4" key="1">
    <citation type="journal article" date="2013" name="G3 (Bethesda)">
        <title>Comparative genomics of a plant-pathogenic fungus, Pyrenophora tritici-repentis, reveals transduplication and the impact of repeat elements on pathogenicity and population divergence.</title>
        <authorList>
            <person name="Manning V.A."/>
            <person name="Pandelova I."/>
            <person name="Dhillon B."/>
            <person name="Wilhelm L.J."/>
            <person name="Goodwin S.B."/>
            <person name="Berlin A.M."/>
            <person name="Figueroa M."/>
            <person name="Freitag M."/>
            <person name="Hane J.K."/>
            <person name="Henrissat B."/>
            <person name="Holman W.H."/>
            <person name="Kodira C.D."/>
            <person name="Martin J."/>
            <person name="Oliver R.P."/>
            <person name="Robbertse B."/>
            <person name="Schackwitz W."/>
            <person name="Schwartz D.C."/>
            <person name="Spatafora J.W."/>
            <person name="Turgeon B.G."/>
            <person name="Yandava C."/>
            <person name="Young S."/>
            <person name="Zhou S."/>
            <person name="Zeng Q."/>
            <person name="Grigoriev I.V."/>
            <person name="Ma L.-J."/>
            <person name="Ciuffetti L.M."/>
        </authorList>
    </citation>
    <scope>NUCLEOTIDE SEQUENCE [LARGE SCALE GENOMIC DNA]</scope>
    <source>
        <strain evidence="4">Pt-1C-BFP</strain>
    </source>
</reference>
<dbReference type="Proteomes" id="UP000001471">
    <property type="component" value="Unassembled WGS sequence"/>
</dbReference>
<dbReference type="eggNOG" id="KOG1216">
    <property type="taxonomic scope" value="Eukaryota"/>
</dbReference>
<dbReference type="EMBL" id="DS231615">
    <property type="protein sequence ID" value="EDU41299.1"/>
    <property type="molecule type" value="Genomic_DNA"/>
</dbReference>
<feature type="region of interest" description="Disordered" evidence="1">
    <location>
        <begin position="159"/>
        <end position="209"/>
    </location>
</feature>
<dbReference type="AlphaFoldDB" id="B2VT25"/>